<feature type="transmembrane region" description="Helical" evidence="1">
    <location>
        <begin position="6"/>
        <end position="33"/>
    </location>
</feature>
<proteinExistence type="predicted"/>
<accession>A0AAD9RK40</accession>
<evidence type="ECO:0000256" key="1">
    <source>
        <dbReference type="SAM" id="Phobius"/>
    </source>
</evidence>
<keyword evidence="1" id="KW-1133">Transmembrane helix</keyword>
<keyword evidence="1" id="KW-0472">Membrane</keyword>
<dbReference type="Proteomes" id="UP001258017">
    <property type="component" value="Unassembled WGS sequence"/>
</dbReference>
<name>A0AAD9RK40_9HYME</name>
<keyword evidence="3" id="KW-1185">Reference proteome</keyword>
<evidence type="ECO:0000313" key="3">
    <source>
        <dbReference type="Proteomes" id="UP001258017"/>
    </source>
</evidence>
<reference evidence="2" key="1">
    <citation type="submission" date="2021-08" db="EMBL/GenBank/DDBJ databases">
        <authorList>
            <person name="Misof B."/>
            <person name="Oliver O."/>
            <person name="Podsiadlowski L."/>
            <person name="Donath A."/>
            <person name="Peters R."/>
            <person name="Mayer C."/>
            <person name="Rust J."/>
            <person name="Gunkel S."/>
            <person name="Lesny P."/>
            <person name="Martin S."/>
            <person name="Oeyen J.P."/>
            <person name="Petersen M."/>
            <person name="Panagiotis P."/>
            <person name="Wilbrandt J."/>
            <person name="Tanja T."/>
        </authorList>
    </citation>
    <scope>NUCLEOTIDE SEQUENCE</scope>
    <source>
        <strain evidence="2">GBR_01_08_01A</strain>
        <tissue evidence="2">Thorax + abdomen</tissue>
    </source>
</reference>
<evidence type="ECO:0000313" key="2">
    <source>
        <dbReference type="EMBL" id="KAK2580626.1"/>
    </source>
</evidence>
<gene>
    <name evidence="2" type="ORF">KPH14_007736</name>
</gene>
<protein>
    <submittedName>
        <fullName evidence="2">Uncharacterized protein</fullName>
    </submittedName>
</protein>
<comment type="caution">
    <text evidence="2">The sequence shown here is derived from an EMBL/GenBank/DDBJ whole genome shotgun (WGS) entry which is preliminary data.</text>
</comment>
<keyword evidence="1" id="KW-0812">Transmembrane</keyword>
<dbReference type="EMBL" id="JAIFRP010000050">
    <property type="protein sequence ID" value="KAK2580626.1"/>
    <property type="molecule type" value="Genomic_DNA"/>
</dbReference>
<reference evidence="2" key="2">
    <citation type="journal article" date="2023" name="Commun. Biol.">
        <title>Intrasexual cuticular hydrocarbon dimorphism in a wasp sheds light on hydrocarbon biosynthesis genes in Hymenoptera.</title>
        <authorList>
            <person name="Moris V.C."/>
            <person name="Podsiadlowski L."/>
            <person name="Martin S."/>
            <person name="Oeyen J.P."/>
            <person name="Donath A."/>
            <person name="Petersen M."/>
            <person name="Wilbrandt J."/>
            <person name="Misof B."/>
            <person name="Liedtke D."/>
            <person name="Thamm M."/>
            <person name="Scheiner R."/>
            <person name="Schmitt T."/>
            <person name="Niehuis O."/>
        </authorList>
    </citation>
    <scope>NUCLEOTIDE SEQUENCE</scope>
    <source>
        <strain evidence="2">GBR_01_08_01A</strain>
    </source>
</reference>
<sequence length="90" mass="10199">MCVRLAVVHVILLLCSVFVSCFTCITLWFNLYTRLVLLATLKRTTWIWNPCTTTGRRSKIFMRKVLAPEKAATPSITDGLNAMYEAWAAS</sequence>
<organism evidence="2 3">
    <name type="scientific">Odynerus spinipes</name>
    <dbReference type="NCBI Taxonomy" id="1348599"/>
    <lineage>
        <taxon>Eukaryota</taxon>
        <taxon>Metazoa</taxon>
        <taxon>Ecdysozoa</taxon>
        <taxon>Arthropoda</taxon>
        <taxon>Hexapoda</taxon>
        <taxon>Insecta</taxon>
        <taxon>Pterygota</taxon>
        <taxon>Neoptera</taxon>
        <taxon>Endopterygota</taxon>
        <taxon>Hymenoptera</taxon>
        <taxon>Apocrita</taxon>
        <taxon>Aculeata</taxon>
        <taxon>Vespoidea</taxon>
        <taxon>Vespidae</taxon>
        <taxon>Eumeninae</taxon>
        <taxon>Odynerus</taxon>
    </lineage>
</organism>
<dbReference type="AlphaFoldDB" id="A0AAD9RK40"/>
<dbReference type="PROSITE" id="PS51257">
    <property type="entry name" value="PROKAR_LIPOPROTEIN"/>
    <property type="match status" value="1"/>
</dbReference>